<comment type="caution">
    <text evidence="2">The sequence shown here is derived from an EMBL/GenBank/DDBJ whole genome shotgun (WGS) entry which is preliminary data.</text>
</comment>
<feature type="compositionally biased region" description="Low complexity" evidence="1">
    <location>
        <begin position="47"/>
        <end position="62"/>
    </location>
</feature>
<sequence length="97" mass="11132">MSREEEEEERRLNQCLRKYQTMVKQFDELADMMDARTRAPKRRRNTRGSSSSNEPAASANEPDNGEVLVQTITRFLHDLKPSPTTDPNSSTSYRGRG</sequence>
<reference evidence="2 3" key="1">
    <citation type="journal article" date="2024" name="G3 (Bethesda)">
        <title>Genome assembly of Hibiscus sabdariffa L. provides insights into metabolisms of medicinal natural products.</title>
        <authorList>
            <person name="Kim T."/>
        </authorList>
    </citation>
    <scope>NUCLEOTIDE SEQUENCE [LARGE SCALE GENOMIC DNA]</scope>
    <source>
        <strain evidence="2">TK-2024</strain>
        <tissue evidence="2">Old leaves</tissue>
    </source>
</reference>
<dbReference type="Proteomes" id="UP001396334">
    <property type="component" value="Unassembled WGS sequence"/>
</dbReference>
<feature type="compositionally biased region" description="Low complexity" evidence="1">
    <location>
        <begin position="81"/>
        <end position="97"/>
    </location>
</feature>
<evidence type="ECO:0000313" key="3">
    <source>
        <dbReference type="Proteomes" id="UP001396334"/>
    </source>
</evidence>
<name>A0ABR2RC10_9ROSI</name>
<accession>A0ABR2RC10</accession>
<proteinExistence type="predicted"/>
<feature type="region of interest" description="Disordered" evidence="1">
    <location>
        <begin position="30"/>
        <end position="97"/>
    </location>
</feature>
<protein>
    <submittedName>
        <fullName evidence="2">Uncharacterized protein</fullName>
    </submittedName>
</protein>
<dbReference type="EMBL" id="JBBPBN010000024">
    <property type="protein sequence ID" value="KAK9010284.1"/>
    <property type="molecule type" value="Genomic_DNA"/>
</dbReference>
<evidence type="ECO:0000313" key="2">
    <source>
        <dbReference type="EMBL" id="KAK9010284.1"/>
    </source>
</evidence>
<evidence type="ECO:0000256" key="1">
    <source>
        <dbReference type="SAM" id="MobiDB-lite"/>
    </source>
</evidence>
<keyword evidence="3" id="KW-1185">Reference proteome</keyword>
<gene>
    <name evidence="2" type="ORF">V6N11_036795</name>
</gene>
<organism evidence="2 3">
    <name type="scientific">Hibiscus sabdariffa</name>
    <name type="common">roselle</name>
    <dbReference type="NCBI Taxonomy" id="183260"/>
    <lineage>
        <taxon>Eukaryota</taxon>
        <taxon>Viridiplantae</taxon>
        <taxon>Streptophyta</taxon>
        <taxon>Embryophyta</taxon>
        <taxon>Tracheophyta</taxon>
        <taxon>Spermatophyta</taxon>
        <taxon>Magnoliopsida</taxon>
        <taxon>eudicotyledons</taxon>
        <taxon>Gunneridae</taxon>
        <taxon>Pentapetalae</taxon>
        <taxon>rosids</taxon>
        <taxon>malvids</taxon>
        <taxon>Malvales</taxon>
        <taxon>Malvaceae</taxon>
        <taxon>Malvoideae</taxon>
        <taxon>Hibiscus</taxon>
    </lineage>
</organism>